<feature type="chain" id="PRO_5040206909" evidence="1">
    <location>
        <begin position="34"/>
        <end position="252"/>
    </location>
</feature>
<name>A0A9P7EXA4_9AGAM</name>
<protein>
    <submittedName>
        <fullName evidence="2">Uncharacterized protein</fullName>
    </submittedName>
</protein>
<dbReference type="SUPFAM" id="SSF53098">
    <property type="entry name" value="Ribonuclease H-like"/>
    <property type="match status" value="1"/>
</dbReference>
<dbReference type="RefSeq" id="XP_041287461.1">
    <property type="nucleotide sequence ID" value="XM_041429713.1"/>
</dbReference>
<evidence type="ECO:0000256" key="1">
    <source>
        <dbReference type="SAM" id="SignalP"/>
    </source>
</evidence>
<comment type="caution">
    <text evidence="2">The sequence shown here is derived from an EMBL/GenBank/DDBJ whole genome shotgun (WGS) entry which is preliminary data.</text>
</comment>
<dbReference type="EMBL" id="JABBWM010000080">
    <property type="protein sequence ID" value="KAG2094226.1"/>
    <property type="molecule type" value="Genomic_DNA"/>
</dbReference>
<dbReference type="InterPro" id="IPR012337">
    <property type="entry name" value="RNaseH-like_sf"/>
</dbReference>
<organism evidence="2 3">
    <name type="scientific">Suillus discolor</name>
    <dbReference type="NCBI Taxonomy" id="1912936"/>
    <lineage>
        <taxon>Eukaryota</taxon>
        <taxon>Fungi</taxon>
        <taxon>Dikarya</taxon>
        <taxon>Basidiomycota</taxon>
        <taxon>Agaricomycotina</taxon>
        <taxon>Agaricomycetes</taxon>
        <taxon>Agaricomycetidae</taxon>
        <taxon>Boletales</taxon>
        <taxon>Suillineae</taxon>
        <taxon>Suillaceae</taxon>
        <taxon>Suillus</taxon>
    </lineage>
</organism>
<keyword evidence="3" id="KW-1185">Reference proteome</keyword>
<sequence length="252" mass="28716">MSRSWDHSSARCGRLRHPMRMLQMSSFFWLAIAATLEELFAKGEDQTGIPVSLAQRITAIFNSRWKEFFGNDVYFVAFALDPRYPLSDDIMKSALAAPTIRIPAQIPNTSASAERPMPHPRAYHRVKEFLKPMLRAMVEHNEVHELKDPISLLVHEIGAAGVVDEFRRQLKAYFHNEWPFNAPLQDGNTLVWWNMLLPHPHARVLAALAVKIFSVLINSMPDERTGSKLTWFNSAIRGNQNAQTLVDMIQIG</sequence>
<dbReference type="AlphaFoldDB" id="A0A9P7EXA4"/>
<gene>
    <name evidence="2" type="ORF">F5147DRAFT_416671</name>
</gene>
<dbReference type="OrthoDB" id="3236755at2759"/>
<reference evidence="2" key="1">
    <citation type="journal article" date="2020" name="New Phytol.">
        <title>Comparative genomics reveals dynamic genome evolution in host specialist ectomycorrhizal fungi.</title>
        <authorList>
            <person name="Lofgren L.A."/>
            <person name="Nguyen N.H."/>
            <person name="Vilgalys R."/>
            <person name="Ruytinx J."/>
            <person name="Liao H.L."/>
            <person name="Branco S."/>
            <person name="Kuo A."/>
            <person name="LaButti K."/>
            <person name="Lipzen A."/>
            <person name="Andreopoulos W."/>
            <person name="Pangilinan J."/>
            <person name="Riley R."/>
            <person name="Hundley H."/>
            <person name="Na H."/>
            <person name="Barry K."/>
            <person name="Grigoriev I.V."/>
            <person name="Stajich J.E."/>
            <person name="Kennedy P.G."/>
        </authorList>
    </citation>
    <scope>NUCLEOTIDE SEQUENCE</scope>
    <source>
        <strain evidence="2">FC423</strain>
    </source>
</reference>
<accession>A0A9P7EXA4</accession>
<dbReference type="Proteomes" id="UP000823399">
    <property type="component" value="Unassembled WGS sequence"/>
</dbReference>
<proteinExistence type="predicted"/>
<keyword evidence="1" id="KW-0732">Signal</keyword>
<dbReference type="GeneID" id="64691972"/>
<feature type="signal peptide" evidence="1">
    <location>
        <begin position="1"/>
        <end position="33"/>
    </location>
</feature>
<evidence type="ECO:0000313" key="3">
    <source>
        <dbReference type="Proteomes" id="UP000823399"/>
    </source>
</evidence>
<evidence type="ECO:0000313" key="2">
    <source>
        <dbReference type="EMBL" id="KAG2094226.1"/>
    </source>
</evidence>